<dbReference type="SUPFAM" id="SSF56954">
    <property type="entry name" value="Outer membrane efflux proteins (OEP)"/>
    <property type="match status" value="1"/>
</dbReference>
<evidence type="ECO:0000256" key="3">
    <source>
        <dbReference type="SAM" id="Coils"/>
    </source>
</evidence>
<dbReference type="AlphaFoldDB" id="A0A4P1KEH4"/>
<keyword evidence="2" id="KW-0812">Transmembrane</keyword>
<keyword evidence="2" id="KW-0472">Membrane</keyword>
<evidence type="ECO:0000256" key="2">
    <source>
        <dbReference type="RuleBase" id="RU362097"/>
    </source>
</evidence>
<dbReference type="GO" id="GO:0015562">
    <property type="term" value="F:efflux transmembrane transporter activity"/>
    <property type="evidence" value="ECO:0007669"/>
    <property type="project" value="InterPro"/>
</dbReference>
<dbReference type="InterPro" id="IPR003423">
    <property type="entry name" value="OMP_efflux"/>
</dbReference>
<accession>A0A4P1KEH4</accession>
<comment type="subcellular location">
    <subcellularLocation>
        <location evidence="2">Cell membrane</location>
        <topology evidence="2">Lipid-anchor</topology>
    </subcellularLocation>
</comment>
<dbReference type="NCBIfam" id="TIGR01845">
    <property type="entry name" value="outer_NodT"/>
    <property type="match status" value="1"/>
</dbReference>
<sequence length="454" mass="48213">MRQLLLMGAASFVLAACATSPSPVPEAAIPEVPTQWREASQGEASVSAEWWHAYGDPQLSAAVEAALAGNIDIAVAEARIREAEALAVQARSALLPSLDLAMGGQDGRSLSAFGMPSEVANGSVQLQAAYEVDLWGRVRNGDAAARASLQASRYGRDAIQLSISAATARAYITLLSLDAQLEIARNTLASRDEALRVATRRAEVGTTSRLELTQATAEQRAAARQVPALELAVTHQENALRLLTGAAPGPVPRGRFEYLELVHPQAGMPSSLLARRPDIAQAEAQLLAADASLASSKASLLPQVRLTASLGELVAEGIDPLTVWSLGGSVLAPFFNHGRLAAGVDASQARRDQAAFAYRKTVLTAFSEVENTLAGIDRLQRQAAEAEVQHQALVEGLRHARNRYRAGYASYLEELDAQRGLLNVELSLVQLHESRLLNSVSLYQALGGGWVAAN</sequence>
<feature type="chain" id="PRO_5044606589" evidence="4">
    <location>
        <begin position="16"/>
        <end position="454"/>
    </location>
</feature>
<dbReference type="Gene3D" id="2.20.200.10">
    <property type="entry name" value="Outer membrane efflux proteins (OEP)"/>
    <property type="match status" value="1"/>
</dbReference>
<keyword evidence="2" id="KW-0449">Lipoprotein</keyword>
<gene>
    <name evidence="6" type="primary">oprM_2</name>
    <name evidence="5" type="synonym">oprM_1</name>
    <name evidence="5" type="ORF">NCTC9239_02222</name>
    <name evidence="6" type="ORF">NCTC9239_02551</name>
</gene>
<dbReference type="Pfam" id="PF02321">
    <property type="entry name" value="OEP"/>
    <property type="match status" value="2"/>
</dbReference>
<dbReference type="Gene3D" id="1.20.1600.10">
    <property type="entry name" value="Outer membrane efflux proteins (OEP)"/>
    <property type="match status" value="1"/>
</dbReference>
<dbReference type="PANTHER" id="PTHR30203">
    <property type="entry name" value="OUTER MEMBRANE CATION EFFLUX PROTEIN"/>
    <property type="match status" value="1"/>
</dbReference>
<keyword evidence="3" id="KW-0175">Coiled coil</keyword>
<dbReference type="GO" id="GO:0005886">
    <property type="term" value="C:plasma membrane"/>
    <property type="evidence" value="ECO:0007669"/>
    <property type="project" value="UniProtKB-SubCell"/>
</dbReference>
<organism evidence="6 7">
    <name type="scientific">Brevundimonas vancanneytii</name>
    <dbReference type="NCBI Taxonomy" id="1325724"/>
    <lineage>
        <taxon>Bacteria</taxon>
        <taxon>Pseudomonadati</taxon>
        <taxon>Pseudomonadota</taxon>
        <taxon>Alphaproteobacteria</taxon>
        <taxon>Caulobacterales</taxon>
        <taxon>Caulobacteraceae</taxon>
        <taxon>Brevundimonas</taxon>
    </lineage>
</organism>
<dbReference type="EMBL" id="LR588407">
    <property type="protein sequence ID" value="VTO17796.1"/>
    <property type="molecule type" value="Genomic_DNA"/>
</dbReference>
<comment type="similarity">
    <text evidence="1 2">Belongs to the outer membrane factor (OMF) (TC 1.B.17) family.</text>
</comment>
<feature type="signal peptide" evidence="4">
    <location>
        <begin position="1"/>
        <end position="15"/>
    </location>
</feature>
<dbReference type="RefSeq" id="WP_138141665.1">
    <property type="nucleotide sequence ID" value="NZ_LR588407.1"/>
</dbReference>
<evidence type="ECO:0000313" key="6">
    <source>
        <dbReference type="EMBL" id="VTO17796.1"/>
    </source>
</evidence>
<feature type="coiled-coil region" evidence="3">
    <location>
        <begin position="369"/>
        <end position="396"/>
    </location>
</feature>
<dbReference type="Proteomes" id="UP000309952">
    <property type="component" value="Chromosome"/>
</dbReference>
<evidence type="ECO:0000313" key="5">
    <source>
        <dbReference type="EMBL" id="VTO16836.1"/>
    </source>
</evidence>
<proteinExistence type="inferred from homology"/>
<evidence type="ECO:0000313" key="7">
    <source>
        <dbReference type="Proteomes" id="UP000309952"/>
    </source>
</evidence>
<reference evidence="6 7" key="1">
    <citation type="submission" date="2019-04" db="EMBL/GenBank/DDBJ databases">
        <authorList>
            <consortium name="Pathogen Informatics"/>
        </authorList>
    </citation>
    <scope>NUCLEOTIDE SEQUENCE [LARGE SCALE GENOMIC DNA]</scope>
    <source>
        <strain evidence="6 7">NCTC9239</strain>
    </source>
</reference>
<protein>
    <submittedName>
        <fullName evidence="6">Outer membrane protein oprM</fullName>
    </submittedName>
</protein>
<keyword evidence="4" id="KW-0732">Signal</keyword>
<dbReference type="KEGG" id="bvy:NCTC9239_02222"/>
<evidence type="ECO:0000256" key="4">
    <source>
        <dbReference type="SAM" id="SignalP"/>
    </source>
</evidence>
<keyword evidence="2" id="KW-0564">Palmitate</keyword>
<dbReference type="EMBL" id="LR588407">
    <property type="protein sequence ID" value="VTO16836.1"/>
    <property type="molecule type" value="Genomic_DNA"/>
</dbReference>
<name>A0A4P1KEH4_9CAUL</name>
<keyword evidence="2" id="KW-1134">Transmembrane beta strand</keyword>
<dbReference type="PANTHER" id="PTHR30203:SF33">
    <property type="entry name" value="BLR4455 PROTEIN"/>
    <property type="match status" value="1"/>
</dbReference>
<dbReference type="KEGG" id="bvy:NCTC9239_02551"/>
<dbReference type="InterPro" id="IPR010131">
    <property type="entry name" value="MdtP/NodT-like"/>
</dbReference>
<evidence type="ECO:0000256" key="1">
    <source>
        <dbReference type="ARBA" id="ARBA00007613"/>
    </source>
</evidence>
<dbReference type="PROSITE" id="PS51257">
    <property type="entry name" value="PROKAR_LIPOPROTEIN"/>
    <property type="match status" value="1"/>
</dbReference>
<keyword evidence="7" id="KW-1185">Reference proteome</keyword>